<dbReference type="EMBL" id="VTPC01090608">
    <property type="protein sequence ID" value="KAF2882540.1"/>
    <property type="molecule type" value="Genomic_DNA"/>
</dbReference>
<proteinExistence type="predicted"/>
<reference evidence="2" key="1">
    <citation type="submission" date="2019-08" db="EMBL/GenBank/DDBJ databases">
        <title>The genome of the North American firefly Photinus pyralis.</title>
        <authorList>
            <consortium name="Photinus pyralis genome working group"/>
            <person name="Fallon T.R."/>
            <person name="Sander Lower S.E."/>
            <person name="Weng J.-K."/>
        </authorList>
    </citation>
    <scope>NUCLEOTIDE SEQUENCE</scope>
    <source>
        <strain evidence="2">TRF0915ILg1</strain>
        <tissue evidence="2">Whole body</tissue>
    </source>
</reference>
<dbReference type="AlphaFoldDB" id="A0A8K0FWU8"/>
<name>A0A8K0FWU8_IGNLU</name>
<organism evidence="2 3">
    <name type="scientific">Ignelater luminosus</name>
    <name type="common">Cucubano</name>
    <name type="synonym">Pyrophorus luminosus</name>
    <dbReference type="NCBI Taxonomy" id="2038154"/>
    <lineage>
        <taxon>Eukaryota</taxon>
        <taxon>Metazoa</taxon>
        <taxon>Ecdysozoa</taxon>
        <taxon>Arthropoda</taxon>
        <taxon>Hexapoda</taxon>
        <taxon>Insecta</taxon>
        <taxon>Pterygota</taxon>
        <taxon>Neoptera</taxon>
        <taxon>Endopterygota</taxon>
        <taxon>Coleoptera</taxon>
        <taxon>Polyphaga</taxon>
        <taxon>Elateriformia</taxon>
        <taxon>Elateroidea</taxon>
        <taxon>Elateridae</taxon>
        <taxon>Agrypninae</taxon>
        <taxon>Pyrophorini</taxon>
        <taxon>Ignelater</taxon>
    </lineage>
</organism>
<evidence type="ECO:0000256" key="1">
    <source>
        <dbReference type="SAM" id="MobiDB-lite"/>
    </source>
</evidence>
<gene>
    <name evidence="2" type="ORF">ILUMI_23639</name>
</gene>
<evidence type="ECO:0000313" key="3">
    <source>
        <dbReference type="Proteomes" id="UP000801492"/>
    </source>
</evidence>
<comment type="caution">
    <text evidence="2">The sequence shown here is derived from an EMBL/GenBank/DDBJ whole genome shotgun (WGS) entry which is preliminary data.</text>
</comment>
<dbReference type="Proteomes" id="UP000801492">
    <property type="component" value="Unassembled WGS sequence"/>
</dbReference>
<evidence type="ECO:0000313" key="2">
    <source>
        <dbReference type="EMBL" id="KAF2882540.1"/>
    </source>
</evidence>
<feature type="compositionally biased region" description="Basic and acidic residues" evidence="1">
    <location>
        <begin position="91"/>
        <end position="100"/>
    </location>
</feature>
<sequence>MINDVIERNKSMKVLRPNLCKNIITIKDKNEEEIRDKSKIEKRVQEFHSELYQTRQHPSRENKNQIRKESIKYKFRRHCRNNHGGNTQRIKRNEKQQSPW</sequence>
<feature type="compositionally biased region" description="Basic and acidic residues" evidence="1">
    <location>
        <begin position="58"/>
        <end position="72"/>
    </location>
</feature>
<protein>
    <submittedName>
        <fullName evidence="2">Uncharacterized protein</fullName>
    </submittedName>
</protein>
<feature type="region of interest" description="Disordered" evidence="1">
    <location>
        <begin position="53"/>
        <end position="100"/>
    </location>
</feature>
<keyword evidence="3" id="KW-1185">Reference proteome</keyword>
<accession>A0A8K0FWU8</accession>